<dbReference type="Gene3D" id="3.40.50.1460">
    <property type="match status" value="1"/>
</dbReference>
<feature type="transmembrane region" description="Helical" evidence="2">
    <location>
        <begin position="715"/>
        <end position="736"/>
    </location>
</feature>
<feature type="transmembrane region" description="Helical" evidence="2">
    <location>
        <begin position="650"/>
        <end position="674"/>
    </location>
</feature>
<dbReference type="Pfam" id="PF19953">
    <property type="entry name" value="EACC1"/>
    <property type="match status" value="1"/>
</dbReference>
<dbReference type="InterPro" id="IPR045428">
    <property type="entry name" value="EACC1"/>
</dbReference>
<reference evidence="5" key="1">
    <citation type="journal article" date="2019" name="Int. J. Syst. Evol. Microbiol.">
        <title>The Global Catalogue of Microorganisms (GCM) 10K type strain sequencing project: providing services to taxonomists for standard genome sequencing and annotation.</title>
        <authorList>
            <consortium name="The Broad Institute Genomics Platform"/>
            <consortium name="The Broad Institute Genome Sequencing Center for Infectious Disease"/>
            <person name="Wu L."/>
            <person name="Ma J."/>
        </authorList>
    </citation>
    <scope>NUCLEOTIDE SEQUENCE [LARGE SCALE GENOMIC DNA]</scope>
    <source>
        <strain evidence="5">ZS-35-S2</strain>
    </source>
</reference>
<dbReference type="Pfam" id="PF00656">
    <property type="entry name" value="Peptidase_C14"/>
    <property type="match status" value="1"/>
</dbReference>
<dbReference type="InterPro" id="IPR018247">
    <property type="entry name" value="EF_Hand_1_Ca_BS"/>
</dbReference>
<dbReference type="SUPFAM" id="SSF52129">
    <property type="entry name" value="Caspase-like"/>
    <property type="match status" value="1"/>
</dbReference>
<feature type="transmembrane region" description="Helical" evidence="2">
    <location>
        <begin position="585"/>
        <end position="606"/>
    </location>
</feature>
<name>A0ABW1K4E2_9ACTN</name>
<feature type="transmembrane region" description="Helical" evidence="2">
    <location>
        <begin position="795"/>
        <end position="814"/>
    </location>
</feature>
<protein>
    <submittedName>
        <fullName evidence="4">Caspase family protein</fullName>
    </submittedName>
</protein>
<organism evidence="4 5">
    <name type="scientific">Plantactinospora solaniradicis</name>
    <dbReference type="NCBI Taxonomy" id="1723736"/>
    <lineage>
        <taxon>Bacteria</taxon>
        <taxon>Bacillati</taxon>
        <taxon>Actinomycetota</taxon>
        <taxon>Actinomycetes</taxon>
        <taxon>Micromonosporales</taxon>
        <taxon>Micromonosporaceae</taxon>
        <taxon>Plantactinospora</taxon>
    </lineage>
</organism>
<proteinExistence type="predicted"/>
<feature type="region of interest" description="Disordered" evidence="1">
    <location>
        <begin position="455"/>
        <end position="514"/>
    </location>
</feature>
<feature type="transmembrane region" description="Helical" evidence="2">
    <location>
        <begin position="742"/>
        <end position="759"/>
    </location>
</feature>
<dbReference type="Proteomes" id="UP001596203">
    <property type="component" value="Unassembled WGS sequence"/>
</dbReference>
<evidence type="ECO:0000259" key="3">
    <source>
        <dbReference type="Pfam" id="PF00656"/>
    </source>
</evidence>
<feature type="transmembrane region" description="Helical" evidence="2">
    <location>
        <begin position="680"/>
        <end position="703"/>
    </location>
</feature>
<feature type="domain" description="Peptidase C14 caspase" evidence="3">
    <location>
        <begin position="132"/>
        <end position="359"/>
    </location>
</feature>
<feature type="transmembrane region" description="Helical" evidence="2">
    <location>
        <begin position="764"/>
        <end position="783"/>
    </location>
</feature>
<comment type="caution">
    <text evidence="4">The sequence shown here is derived from an EMBL/GenBank/DDBJ whole genome shotgun (WGS) entry which is preliminary data.</text>
</comment>
<dbReference type="InterPro" id="IPR052039">
    <property type="entry name" value="Caspase-related_regulators"/>
</dbReference>
<feature type="transmembrane region" description="Helical" evidence="2">
    <location>
        <begin position="557"/>
        <end position="578"/>
    </location>
</feature>
<keyword evidence="2" id="KW-1133">Transmembrane helix</keyword>
<keyword evidence="2" id="KW-0812">Transmembrane</keyword>
<keyword evidence="5" id="KW-1185">Reference proteome</keyword>
<dbReference type="PROSITE" id="PS00018">
    <property type="entry name" value="EF_HAND_1"/>
    <property type="match status" value="1"/>
</dbReference>
<sequence length="828" mass="86930">MGQPARVTIVVSDDGADDQQLDDLARRLRTELLDLDVTIGGAPAGSAPPGTRAVELAAIGTLVVTLSQSPVLAAVINAISAWLTQRRQGTVRLELDGETLELSGLPSPEQRRLTDAWLRRHELRDSGLVGGRYALIVANYDYQDPGLRRLRAPAHDAERLARVLSDPAIGGFDVRTVINETGPVVNEAVEDFFADRASDDLLLFYFSGHGVKDPDGELFLAAASTKLHRLGATAVAADFVNRRMSRSQSRRIVLLLDCCYAGAFGRGMVARAGGGIAIEDQFGGRGRAVITASSAMEYAFEGQQLAETNVGGPSVFTSALVAGLETGDADRDQDGYVGLDELYDYVYDQVRRSTPHQTPGKWTFDVQGDLHLARRSRPVTTPARLPSELQEAIEHPLSGVRLGAVTELERLVRGRHAGMALAARLALERLTDDDSRSVSAAAATILGDASPSIPAAEIAAPTPPTAPAEISGGAEISSGPEGPATQPAQQARPRVPQPRAAAEPPEPPERPAATGAHRRIIRQAPARGLATLGAALLVVGFGMRLGEPEVLTPWSDLLGSATPWLWALVCGALVFAFAREGRERGIAQGAAFGLAAGILGLLSGATTNRSLQIIIEDGFYIAAAGAVLVLAAVVLEVLPRPGGRLPTATVVSAALAIVALAVTVVVPDAVTVFLDNGDHSLWAVLLFVAWTLLALVAVTATALRWRTAPSRSTASLGVLSTALVVADICWTLVTYSDESHRIPYASLLVVVVLVVALVGDDRPLLLAAARLSLLAMLLLRVPIGGSARPTTSVGHFLLEVTAAALAAGALYTALRPAAAPPPQPDAQQ</sequence>
<evidence type="ECO:0000256" key="1">
    <source>
        <dbReference type="SAM" id="MobiDB-lite"/>
    </source>
</evidence>
<evidence type="ECO:0000256" key="2">
    <source>
        <dbReference type="SAM" id="Phobius"/>
    </source>
</evidence>
<evidence type="ECO:0000313" key="4">
    <source>
        <dbReference type="EMBL" id="MFC6016604.1"/>
    </source>
</evidence>
<dbReference type="InterPro" id="IPR011600">
    <property type="entry name" value="Pept_C14_caspase"/>
</dbReference>
<dbReference type="EMBL" id="JBHSPR010000008">
    <property type="protein sequence ID" value="MFC6016604.1"/>
    <property type="molecule type" value="Genomic_DNA"/>
</dbReference>
<evidence type="ECO:0000313" key="5">
    <source>
        <dbReference type="Proteomes" id="UP001596203"/>
    </source>
</evidence>
<keyword evidence="2" id="KW-0472">Membrane</keyword>
<feature type="transmembrane region" description="Helical" evidence="2">
    <location>
        <begin position="618"/>
        <end position="638"/>
    </location>
</feature>
<feature type="transmembrane region" description="Helical" evidence="2">
    <location>
        <begin position="528"/>
        <end position="545"/>
    </location>
</feature>
<dbReference type="RefSeq" id="WP_377420156.1">
    <property type="nucleotide sequence ID" value="NZ_JBHSPR010000008.1"/>
</dbReference>
<feature type="compositionally biased region" description="Low complexity" evidence="1">
    <location>
        <begin position="483"/>
        <end position="503"/>
    </location>
</feature>
<accession>A0ABW1K4E2</accession>
<dbReference type="InterPro" id="IPR029030">
    <property type="entry name" value="Caspase-like_dom_sf"/>
</dbReference>
<dbReference type="PANTHER" id="PTHR22576">
    <property type="entry name" value="MUCOSA ASSOCIATED LYMPHOID TISSUE LYMPHOMA TRANSLOCATION PROTEIN 1/PARACASPASE"/>
    <property type="match status" value="1"/>
</dbReference>
<dbReference type="NCBIfam" id="NF047832">
    <property type="entry name" value="caspase_w_EACC1"/>
    <property type="match status" value="1"/>
</dbReference>
<gene>
    <name evidence="4" type="ORF">ACFP2T_10365</name>
</gene>
<dbReference type="PANTHER" id="PTHR22576:SF37">
    <property type="entry name" value="MUCOSA-ASSOCIATED LYMPHOID TISSUE LYMPHOMA TRANSLOCATION PROTEIN 1"/>
    <property type="match status" value="1"/>
</dbReference>